<dbReference type="InterPro" id="IPR001128">
    <property type="entry name" value="Cyt_P450"/>
</dbReference>
<dbReference type="CDD" id="cd11060">
    <property type="entry name" value="CYP57A1-like"/>
    <property type="match status" value="1"/>
</dbReference>
<dbReference type="Pfam" id="PF00067">
    <property type="entry name" value="p450"/>
    <property type="match status" value="1"/>
</dbReference>
<dbReference type="GO" id="GO:0016705">
    <property type="term" value="F:oxidoreductase activity, acting on paired donors, with incorporation or reduction of molecular oxygen"/>
    <property type="evidence" value="ECO:0007669"/>
    <property type="project" value="InterPro"/>
</dbReference>
<dbReference type="GO" id="GO:0004497">
    <property type="term" value="F:monooxygenase activity"/>
    <property type="evidence" value="ECO:0007669"/>
    <property type="project" value="UniProtKB-KW"/>
</dbReference>
<dbReference type="GeneID" id="89935195"/>
<dbReference type="EMBL" id="MU853334">
    <property type="protein sequence ID" value="KAK4115451.1"/>
    <property type="molecule type" value="Genomic_DNA"/>
</dbReference>
<dbReference type="PRINTS" id="PR00463">
    <property type="entry name" value="EP450I"/>
</dbReference>
<organism evidence="7 8">
    <name type="scientific">Canariomyces notabilis</name>
    <dbReference type="NCBI Taxonomy" id="2074819"/>
    <lineage>
        <taxon>Eukaryota</taxon>
        <taxon>Fungi</taxon>
        <taxon>Dikarya</taxon>
        <taxon>Ascomycota</taxon>
        <taxon>Pezizomycotina</taxon>
        <taxon>Sordariomycetes</taxon>
        <taxon>Sordariomycetidae</taxon>
        <taxon>Sordariales</taxon>
        <taxon>Chaetomiaceae</taxon>
        <taxon>Canariomyces</taxon>
    </lineage>
</organism>
<keyword evidence="6" id="KW-0560">Oxidoreductase</keyword>
<reference evidence="7" key="1">
    <citation type="journal article" date="2023" name="Mol. Phylogenet. Evol.">
        <title>Genome-scale phylogeny and comparative genomics of the fungal order Sordariales.</title>
        <authorList>
            <person name="Hensen N."/>
            <person name="Bonometti L."/>
            <person name="Westerberg I."/>
            <person name="Brannstrom I.O."/>
            <person name="Guillou S."/>
            <person name="Cros-Aarteil S."/>
            <person name="Calhoun S."/>
            <person name="Haridas S."/>
            <person name="Kuo A."/>
            <person name="Mondo S."/>
            <person name="Pangilinan J."/>
            <person name="Riley R."/>
            <person name="LaButti K."/>
            <person name="Andreopoulos B."/>
            <person name="Lipzen A."/>
            <person name="Chen C."/>
            <person name="Yan M."/>
            <person name="Daum C."/>
            <person name="Ng V."/>
            <person name="Clum A."/>
            <person name="Steindorff A."/>
            <person name="Ohm R.A."/>
            <person name="Martin F."/>
            <person name="Silar P."/>
            <person name="Natvig D.O."/>
            <person name="Lalanne C."/>
            <person name="Gautier V."/>
            <person name="Ament-Velasquez S.L."/>
            <person name="Kruys A."/>
            <person name="Hutchinson M.I."/>
            <person name="Powell A.J."/>
            <person name="Barry K."/>
            <person name="Miller A.N."/>
            <person name="Grigoriev I.V."/>
            <person name="Debuchy R."/>
            <person name="Gladieux P."/>
            <person name="Hiltunen Thoren M."/>
            <person name="Johannesson H."/>
        </authorList>
    </citation>
    <scope>NUCLEOTIDE SEQUENCE</scope>
    <source>
        <strain evidence="7">CBS 508.74</strain>
    </source>
</reference>
<gene>
    <name evidence="7" type="ORF">N656DRAFT_703019</name>
</gene>
<dbReference type="InterPro" id="IPR017972">
    <property type="entry name" value="Cyt_P450_CS"/>
</dbReference>
<comment type="caution">
    <text evidence="7">The sequence shown here is derived from an EMBL/GenBank/DDBJ whole genome shotgun (WGS) entry which is preliminary data.</text>
</comment>
<dbReference type="PROSITE" id="PS00086">
    <property type="entry name" value="CYTOCHROME_P450"/>
    <property type="match status" value="1"/>
</dbReference>
<keyword evidence="8" id="KW-1185">Reference proteome</keyword>
<evidence type="ECO:0000256" key="1">
    <source>
        <dbReference type="ARBA" id="ARBA00001971"/>
    </source>
</evidence>
<dbReference type="GO" id="GO:0020037">
    <property type="term" value="F:heme binding"/>
    <property type="evidence" value="ECO:0007669"/>
    <property type="project" value="InterPro"/>
</dbReference>
<keyword evidence="4 5" id="KW-0408">Iron</keyword>
<dbReference type="InterPro" id="IPR050121">
    <property type="entry name" value="Cytochrome_P450_monoxygenase"/>
</dbReference>
<dbReference type="InterPro" id="IPR002401">
    <property type="entry name" value="Cyt_P450_E_grp-I"/>
</dbReference>
<accession>A0AAN6TJF3</accession>
<comment type="similarity">
    <text evidence="6">Belongs to the cytochrome P450 family.</text>
</comment>
<keyword evidence="3 5" id="KW-0479">Metal-binding</keyword>
<evidence type="ECO:0000256" key="4">
    <source>
        <dbReference type="ARBA" id="ARBA00023004"/>
    </source>
</evidence>
<protein>
    <submittedName>
        <fullName evidence="7">Flavonoid 3',5'-hydroxylase</fullName>
    </submittedName>
</protein>
<reference evidence="7" key="2">
    <citation type="submission" date="2023-05" db="EMBL/GenBank/DDBJ databases">
        <authorList>
            <consortium name="Lawrence Berkeley National Laboratory"/>
            <person name="Steindorff A."/>
            <person name="Hensen N."/>
            <person name="Bonometti L."/>
            <person name="Westerberg I."/>
            <person name="Brannstrom I.O."/>
            <person name="Guillou S."/>
            <person name="Cros-Aarteil S."/>
            <person name="Calhoun S."/>
            <person name="Haridas S."/>
            <person name="Kuo A."/>
            <person name="Mondo S."/>
            <person name="Pangilinan J."/>
            <person name="Riley R."/>
            <person name="Labutti K."/>
            <person name="Andreopoulos B."/>
            <person name="Lipzen A."/>
            <person name="Chen C."/>
            <person name="Yanf M."/>
            <person name="Daum C."/>
            <person name="Ng V."/>
            <person name="Clum A."/>
            <person name="Ohm R."/>
            <person name="Martin F."/>
            <person name="Silar P."/>
            <person name="Natvig D."/>
            <person name="Lalanne C."/>
            <person name="Gautier V."/>
            <person name="Ament-Velasquez S.L."/>
            <person name="Kruys A."/>
            <person name="Hutchinson M.I."/>
            <person name="Powell A.J."/>
            <person name="Barry K."/>
            <person name="Miller A.N."/>
            <person name="Grigoriev I.V."/>
            <person name="Debuchy R."/>
            <person name="Gladieux P."/>
            <person name="Thoren M.H."/>
            <person name="Johannesson H."/>
        </authorList>
    </citation>
    <scope>NUCLEOTIDE SEQUENCE</scope>
    <source>
        <strain evidence="7">CBS 508.74</strain>
    </source>
</reference>
<name>A0AAN6TJF3_9PEZI</name>
<dbReference type="PRINTS" id="PR00385">
    <property type="entry name" value="P450"/>
</dbReference>
<dbReference type="PANTHER" id="PTHR24305">
    <property type="entry name" value="CYTOCHROME P450"/>
    <property type="match status" value="1"/>
</dbReference>
<keyword evidence="2 5" id="KW-0349">Heme</keyword>
<sequence>MALLSVGNLALLALGYIAWCALYQIVYYRFFHPLSKFPGSFWASVTRLWIAYHNVKGDECAVFQELHKKHGPIIRITPTMLLVSDATKLPVIYNRNASKSKHYITGSFGKDESLFNMQDAAVHARFRKIAAAPYSFSNVKKMEPLIDEQIQRWIDKLGAQFAGTGKEFDFAPWAVYVAYDVISSIGFGAPFGFIEKGEDVGGLIQGFHDGLPAFGIMARLYPFTNWVKSTFLGKYLVASPEQDSGIGILMRFRDRLIEQRFKDIEAGTTNGRVDLLQTFIEARDENGKPLSLDYIKAEILLVLLAGADTTGTTFQALILHILGNPAVYDKLLAEIDAATRAGKLAPSGEMPQYDQVMTHCPYYVACVREAMRLNPAAPNIFPRLAPAGGLTLGDGPGMHVPEGTEVTCNPWLVHRDPNLYGPDADVFRPERWLEDPARAAEYNKYNMAFGYGARICLGKDIAHMELFKAPLQFFRCFRPTLTNKQQPAKYVVKGGVSYFENMRMTMEKRAPVV</sequence>
<feature type="binding site" description="axial binding residue" evidence="5">
    <location>
        <position position="456"/>
    </location>
    <ligand>
        <name>heme</name>
        <dbReference type="ChEBI" id="CHEBI:30413"/>
    </ligand>
    <ligandPart>
        <name>Fe</name>
        <dbReference type="ChEBI" id="CHEBI:18248"/>
    </ligandPart>
</feature>
<evidence type="ECO:0000256" key="2">
    <source>
        <dbReference type="ARBA" id="ARBA00022617"/>
    </source>
</evidence>
<dbReference type="Proteomes" id="UP001302812">
    <property type="component" value="Unassembled WGS sequence"/>
</dbReference>
<dbReference type="RefSeq" id="XP_064673021.1">
    <property type="nucleotide sequence ID" value="XM_064811070.1"/>
</dbReference>
<dbReference type="InterPro" id="IPR036396">
    <property type="entry name" value="Cyt_P450_sf"/>
</dbReference>
<dbReference type="Gene3D" id="1.10.630.10">
    <property type="entry name" value="Cytochrome P450"/>
    <property type="match status" value="1"/>
</dbReference>
<dbReference type="AlphaFoldDB" id="A0AAN6TJF3"/>
<evidence type="ECO:0000313" key="7">
    <source>
        <dbReference type="EMBL" id="KAK4115451.1"/>
    </source>
</evidence>
<comment type="cofactor">
    <cofactor evidence="1 5">
        <name>heme</name>
        <dbReference type="ChEBI" id="CHEBI:30413"/>
    </cofactor>
</comment>
<dbReference type="SUPFAM" id="SSF48264">
    <property type="entry name" value="Cytochrome P450"/>
    <property type="match status" value="1"/>
</dbReference>
<proteinExistence type="inferred from homology"/>
<keyword evidence="6" id="KW-0503">Monooxygenase</keyword>
<evidence type="ECO:0000256" key="3">
    <source>
        <dbReference type="ARBA" id="ARBA00022723"/>
    </source>
</evidence>
<evidence type="ECO:0000256" key="5">
    <source>
        <dbReference type="PIRSR" id="PIRSR602401-1"/>
    </source>
</evidence>
<dbReference type="PANTHER" id="PTHR24305:SF85">
    <property type="entry name" value="P450, PUTATIVE (EUROFUNG)-RELATED"/>
    <property type="match status" value="1"/>
</dbReference>
<dbReference type="GO" id="GO:0005506">
    <property type="term" value="F:iron ion binding"/>
    <property type="evidence" value="ECO:0007669"/>
    <property type="project" value="InterPro"/>
</dbReference>
<evidence type="ECO:0000256" key="6">
    <source>
        <dbReference type="RuleBase" id="RU000461"/>
    </source>
</evidence>
<evidence type="ECO:0000313" key="8">
    <source>
        <dbReference type="Proteomes" id="UP001302812"/>
    </source>
</evidence>